<sequence length="195" mass="21024">MSLPDLNPVSRFRPHLRPLDLASDQDPPKSPSPRASHDPSLITPPLTPSSSFSSSHTPSTPSDPYHTLDFHSSPEPTTSRLVLVENVPKSATSDILKQSLNQCGSIKGILVRFQPIHGCVVVAFYDSRDAARTKAYIPQISIQGATLSARLLSPVLLRKVCVSRSAAIPPPSNVQLTCRVASMLSGNTRSKRLLG</sequence>
<comment type="caution">
    <text evidence="1">The sequence shown here is derived from an EMBL/GenBank/DDBJ whole genome shotgun (WGS) entry which is preliminary data.</text>
</comment>
<keyword evidence="2" id="KW-1185">Reference proteome</keyword>
<evidence type="ECO:0000313" key="1">
    <source>
        <dbReference type="EMBL" id="KAF9650610.1"/>
    </source>
</evidence>
<name>A0ACB6ZMH6_THEGA</name>
<reference evidence="1" key="1">
    <citation type="submission" date="2019-10" db="EMBL/GenBank/DDBJ databases">
        <authorList>
            <consortium name="DOE Joint Genome Institute"/>
            <person name="Kuo A."/>
            <person name="Miyauchi S."/>
            <person name="Kiss E."/>
            <person name="Drula E."/>
            <person name="Kohler A."/>
            <person name="Sanchez-Garcia M."/>
            <person name="Andreopoulos B."/>
            <person name="Barry K.W."/>
            <person name="Bonito G."/>
            <person name="Buee M."/>
            <person name="Carver A."/>
            <person name="Chen C."/>
            <person name="Cichocki N."/>
            <person name="Clum A."/>
            <person name="Culley D."/>
            <person name="Crous P.W."/>
            <person name="Fauchery L."/>
            <person name="Girlanda M."/>
            <person name="Hayes R."/>
            <person name="Keri Z."/>
            <person name="Labutti K."/>
            <person name="Lipzen A."/>
            <person name="Lombard V."/>
            <person name="Magnuson J."/>
            <person name="Maillard F."/>
            <person name="Morin E."/>
            <person name="Murat C."/>
            <person name="Nolan M."/>
            <person name="Ohm R."/>
            <person name="Pangilinan J."/>
            <person name="Pereira M."/>
            <person name="Perotto S."/>
            <person name="Peter M."/>
            <person name="Riley R."/>
            <person name="Sitrit Y."/>
            <person name="Stielow B."/>
            <person name="Szollosi G."/>
            <person name="Zifcakova L."/>
            <person name="Stursova M."/>
            <person name="Spatafora J.W."/>
            <person name="Tedersoo L."/>
            <person name="Vaario L.-M."/>
            <person name="Yamada A."/>
            <person name="Yan M."/>
            <person name="Wang P."/>
            <person name="Xu J."/>
            <person name="Bruns T."/>
            <person name="Baldrian P."/>
            <person name="Vilgalys R."/>
            <person name="Henrissat B."/>
            <person name="Grigoriev I.V."/>
            <person name="Hibbett D."/>
            <person name="Nagy L.G."/>
            <person name="Martin F.M."/>
        </authorList>
    </citation>
    <scope>NUCLEOTIDE SEQUENCE</scope>
    <source>
        <strain evidence="1">P2</strain>
    </source>
</reference>
<organism evidence="1 2">
    <name type="scientific">Thelephora ganbajun</name>
    <name type="common">Ganba fungus</name>
    <dbReference type="NCBI Taxonomy" id="370292"/>
    <lineage>
        <taxon>Eukaryota</taxon>
        <taxon>Fungi</taxon>
        <taxon>Dikarya</taxon>
        <taxon>Basidiomycota</taxon>
        <taxon>Agaricomycotina</taxon>
        <taxon>Agaricomycetes</taxon>
        <taxon>Thelephorales</taxon>
        <taxon>Thelephoraceae</taxon>
        <taxon>Thelephora</taxon>
    </lineage>
</organism>
<dbReference type="EMBL" id="MU117983">
    <property type="protein sequence ID" value="KAF9650610.1"/>
    <property type="molecule type" value="Genomic_DNA"/>
</dbReference>
<evidence type="ECO:0000313" key="2">
    <source>
        <dbReference type="Proteomes" id="UP000886501"/>
    </source>
</evidence>
<proteinExistence type="predicted"/>
<accession>A0ACB6ZMH6</accession>
<reference evidence="1" key="2">
    <citation type="journal article" date="2020" name="Nat. Commun.">
        <title>Large-scale genome sequencing of mycorrhizal fungi provides insights into the early evolution of symbiotic traits.</title>
        <authorList>
            <person name="Miyauchi S."/>
            <person name="Kiss E."/>
            <person name="Kuo A."/>
            <person name="Drula E."/>
            <person name="Kohler A."/>
            <person name="Sanchez-Garcia M."/>
            <person name="Morin E."/>
            <person name="Andreopoulos B."/>
            <person name="Barry K.W."/>
            <person name="Bonito G."/>
            <person name="Buee M."/>
            <person name="Carver A."/>
            <person name="Chen C."/>
            <person name="Cichocki N."/>
            <person name="Clum A."/>
            <person name="Culley D."/>
            <person name="Crous P.W."/>
            <person name="Fauchery L."/>
            <person name="Girlanda M."/>
            <person name="Hayes R.D."/>
            <person name="Keri Z."/>
            <person name="LaButti K."/>
            <person name="Lipzen A."/>
            <person name="Lombard V."/>
            <person name="Magnuson J."/>
            <person name="Maillard F."/>
            <person name="Murat C."/>
            <person name="Nolan M."/>
            <person name="Ohm R.A."/>
            <person name="Pangilinan J."/>
            <person name="Pereira M.F."/>
            <person name="Perotto S."/>
            <person name="Peter M."/>
            <person name="Pfister S."/>
            <person name="Riley R."/>
            <person name="Sitrit Y."/>
            <person name="Stielow J.B."/>
            <person name="Szollosi G."/>
            <person name="Zifcakova L."/>
            <person name="Stursova M."/>
            <person name="Spatafora J.W."/>
            <person name="Tedersoo L."/>
            <person name="Vaario L.M."/>
            <person name="Yamada A."/>
            <person name="Yan M."/>
            <person name="Wang P."/>
            <person name="Xu J."/>
            <person name="Bruns T."/>
            <person name="Baldrian P."/>
            <person name="Vilgalys R."/>
            <person name="Dunand C."/>
            <person name="Henrissat B."/>
            <person name="Grigoriev I.V."/>
            <person name="Hibbett D."/>
            <person name="Nagy L.G."/>
            <person name="Martin F.M."/>
        </authorList>
    </citation>
    <scope>NUCLEOTIDE SEQUENCE</scope>
    <source>
        <strain evidence="1">P2</strain>
    </source>
</reference>
<gene>
    <name evidence="1" type="ORF">BDM02DRAFT_1341919</name>
</gene>
<protein>
    <submittedName>
        <fullName evidence="1">Uncharacterized protein</fullName>
    </submittedName>
</protein>
<dbReference type="Proteomes" id="UP000886501">
    <property type="component" value="Unassembled WGS sequence"/>
</dbReference>